<dbReference type="HOGENOM" id="CLU_132623_2_1_5"/>
<protein>
    <recommendedName>
        <fullName evidence="3">DUF883 domain-containing protein</fullName>
    </recommendedName>
</protein>
<dbReference type="EMBL" id="AONH01000013">
    <property type="protein sequence ID" value="KGM87649.1"/>
    <property type="molecule type" value="Genomic_DNA"/>
</dbReference>
<evidence type="ECO:0000313" key="4">
    <source>
        <dbReference type="EMBL" id="KGM87649.1"/>
    </source>
</evidence>
<feature type="domain" description="DUF883" evidence="3">
    <location>
        <begin position="81"/>
        <end position="109"/>
    </location>
</feature>
<dbReference type="AlphaFoldDB" id="A0A0A0HLT9"/>
<name>A0A0A0HLT9_9RHOB</name>
<proteinExistence type="predicted"/>
<keyword evidence="2" id="KW-0812">Transmembrane</keyword>
<sequence>MAQAKSADTSPQDEMDHLSQQISTLREDISAISKTLAGLGGTTRDAAVDGARRKVSQLRDASSEQLHAAQHRAEDMGQQAADAVRNQPAAAVGLAVGVGFLLGFLTGRK</sequence>
<evidence type="ECO:0000256" key="1">
    <source>
        <dbReference type="SAM" id="MobiDB-lite"/>
    </source>
</evidence>
<dbReference type="eggNOG" id="ENOG5033374">
    <property type="taxonomic scope" value="Bacteria"/>
</dbReference>
<reference evidence="4 5" key="1">
    <citation type="submission" date="2013-01" db="EMBL/GenBank/DDBJ databases">
        <authorList>
            <person name="Fiebig A."/>
            <person name="Goeker M."/>
            <person name="Klenk H.-P.P."/>
        </authorList>
    </citation>
    <scope>NUCLEOTIDE SEQUENCE [LARGE SCALE GENOMIC DNA]</scope>
    <source>
        <strain evidence="4 5">DSM 17069</strain>
    </source>
</reference>
<comment type="caution">
    <text evidence="4">The sequence shown here is derived from an EMBL/GenBank/DDBJ whole genome shotgun (WGS) entry which is preliminary data.</text>
</comment>
<dbReference type="PATRIC" id="fig|1288298.3.peg.2396"/>
<gene>
    <name evidence="4" type="ORF">rosmuc_02385</name>
</gene>
<dbReference type="RefSeq" id="WP_037273548.1">
    <property type="nucleotide sequence ID" value="NZ_KN293980.1"/>
</dbReference>
<evidence type="ECO:0000259" key="3">
    <source>
        <dbReference type="Pfam" id="PF19029"/>
    </source>
</evidence>
<feature type="region of interest" description="Disordered" evidence="1">
    <location>
        <begin position="41"/>
        <end position="81"/>
    </location>
</feature>
<dbReference type="Pfam" id="PF19029">
    <property type="entry name" value="DUF883_C"/>
    <property type="match status" value="1"/>
</dbReference>
<dbReference type="GO" id="GO:0043022">
    <property type="term" value="F:ribosome binding"/>
    <property type="evidence" value="ECO:0007669"/>
    <property type="project" value="InterPro"/>
</dbReference>
<evidence type="ECO:0000313" key="5">
    <source>
        <dbReference type="Proteomes" id="UP000030021"/>
    </source>
</evidence>
<feature type="transmembrane region" description="Helical" evidence="2">
    <location>
        <begin position="89"/>
        <end position="107"/>
    </location>
</feature>
<organism evidence="4 5">
    <name type="scientific">Roseovarius mucosus DSM 17069</name>
    <dbReference type="NCBI Taxonomy" id="1288298"/>
    <lineage>
        <taxon>Bacteria</taxon>
        <taxon>Pseudomonadati</taxon>
        <taxon>Pseudomonadota</taxon>
        <taxon>Alphaproteobacteria</taxon>
        <taxon>Rhodobacterales</taxon>
        <taxon>Roseobacteraceae</taxon>
        <taxon>Roseovarius</taxon>
    </lineage>
</organism>
<dbReference type="OrthoDB" id="7745075at2"/>
<feature type="region of interest" description="Disordered" evidence="1">
    <location>
        <begin position="1"/>
        <end position="22"/>
    </location>
</feature>
<dbReference type="InterPro" id="IPR043605">
    <property type="entry name" value="DUF883_C"/>
</dbReference>
<dbReference type="InterPro" id="IPR010279">
    <property type="entry name" value="YqjD/ElaB"/>
</dbReference>
<dbReference type="PANTHER" id="PTHR35893">
    <property type="entry name" value="INNER MEMBRANE PROTEIN-RELATED"/>
    <property type="match status" value="1"/>
</dbReference>
<dbReference type="STRING" id="215743.ROSMUCSMR3_03072"/>
<dbReference type="PANTHER" id="PTHR35893:SF3">
    <property type="entry name" value="INNER MEMBRANE PROTEIN"/>
    <property type="match status" value="1"/>
</dbReference>
<accession>A0A0A0HLT9</accession>
<keyword evidence="2" id="KW-0472">Membrane</keyword>
<dbReference type="Proteomes" id="UP000030021">
    <property type="component" value="Unassembled WGS sequence"/>
</dbReference>
<evidence type="ECO:0000256" key="2">
    <source>
        <dbReference type="SAM" id="Phobius"/>
    </source>
</evidence>
<keyword evidence="2" id="KW-1133">Transmembrane helix</keyword>